<dbReference type="GO" id="GO:0005615">
    <property type="term" value="C:extracellular space"/>
    <property type="evidence" value="ECO:0007669"/>
    <property type="project" value="TreeGrafter"/>
</dbReference>
<evidence type="ECO:0000256" key="7">
    <source>
        <dbReference type="ARBA" id="ARBA00022825"/>
    </source>
</evidence>
<name>A0A1I2CRQ5_9BACT</name>
<dbReference type="PROSITE" id="PS51892">
    <property type="entry name" value="SUBTILASE"/>
    <property type="match status" value="1"/>
</dbReference>
<dbReference type="InterPro" id="IPR022398">
    <property type="entry name" value="Peptidase_S8_His-AS"/>
</dbReference>
<dbReference type="InterPro" id="IPR023828">
    <property type="entry name" value="Peptidase_S8_Ser-AS"/>
</dbReference>
<gene>
    <name evidence="13" type="ORF">SAMN05216167_11831</name>
</gene>
<reference evidence="13 14" key="1">
    <citation type="submission" date="2016-10" db="EMBL/GenBank/DDBJ databases">
        <authorList>
            <person name="de Groot N.N."/>
        </authorList>
    </citation>
    <scope>NUCLEOTIDE SEQUENCE [LARGE SCALE GENOMIC DNA]</scope>
    <source>
        <strain evidence="13 14">DSM 26130</strain>
    </source>
</reference>
<dbReference type="Gene3D" id="3.50.30.30">
    <property type="match status" value="1"/>
</dbReference>
<dbReference type="GO" id="GO:0006508">
    <property type="term" value="P:proteolysis"/>
    <property type="evidence" value="ECO:0007669"/>
    <property type="project" value="UniProtKB-KW"/>
</dbReference>
<dbReference type="NCBIfam" id="NF041518">
    <property type="entry name" value="choice_anch_Q"/>
    <property type="match status" value="1"/>
</dbReference>
<dbReference type="InterPro" id="IPR023827">
    <property type="entry name" value="Peptidase_S8_Asp-AS"/>
</dbReference>
<dbReference type="InterPro" id="IPR036852">
    <property type="entry name" value="Peptidase_S8/S53_dom_sf"/>
</dbReference>
<dbReference type="AlphaFoldDB" id="A0A1I2CRQ5"/>
<feature type="domain" description="Peptidase S8/S53" evidence="10">
    <location>
        <begin position="334"/>
        <end position="537"/>
    </location>
</feature>
<evidence type="ECO:0000256" key="9">
    <source>
        <dbReference type="RuleBase" id="RU003355"/>
    </source>
</evidence>
<dbReference type="InterPro" id="IPR010259">
    <property type="entry name" value="S8pro/Inhibitor_I9"/>
</dbReference>
<sequence length="1261" mass="128628">MTRFYAFFSTLTRFILPGLCVLLGALPFGSQAQVGKLPQVNNNFPLKSPAQTQASSLTAGNQGQPTASQAIAGQYIVVYKKTSTAQARVMSIPSFPQRQQLMREEANATLLKNKLSGKSILHVYDTALKGFAVSGLTGAEVDKLRQDDQVAYIVPDQTVFLNDVDAPTMLAASCNGPSITLNGVTNYAVGTATFGSTGSVSGEVILVNDGSAPVTDGCGVIQNNIAGKIALIDRGTCDFVAKATNAQQAGAIGVIIVNNAAGDAPNMSGTSPVVTIPVLSLSLNDGNALKTALTTGTVTAILDRQLPDALSQCIPWGISRVGGGASGVGKRAWIIDSGIDLTHPDLNVNTGLSTTFVPNTTSAADINGHGTHVAGTIAAKDNGFGVIGVAAGAEVVAVRVFLDETGTVSTIVAGVNYVAAHAASADVVNMSLGGAPSQAIDDAVLALSGVCKVVVAAGNDAKNANYVSPARVNGSNIVTVSAMDIYGKIASFSNYGNGPVDYSAPGVNVASCYINNGYAYLSGTSMAAPHVAGILLLGTICASSKITGDPDGTPDLIATVFNAANNVDNDHDNVTVCGGDYDDNDATVYPGAPELCDNKDNNQNGQIDEGTACCPAGLTAGILYVNASATGANNGLSWASAFTSLQAALTAAKRCTQVAQIWVAKGTYYPGVDAFGNANPTDPRTRSFAMQNNLAIYGGFAGNEPSNFNLNQRNLGTNPTILSGDIQQDNSLANNSYHVILNFPAYGNPLTSTAILDGFTVRDGVANFVVTSGTTSNLSVPDSYGGGLYSYGSSPSIRNCTIYNNVAYVGGGMMNNTSNANLLFNYFIANVGFVSGGGLANASASPTLAYSAFAANSTTSTGSAGGGVYNDASSPTLVNCFFQLNNSQYGGGVANFNTSNPTLTNCSFSGNSAALVGGGIYNYNGSSPTIKNSIIWGNSTEVSSQPASSTISVSVPLLTYSIIQGGWSGSGSNNLNLDPRFISQPVIGSVVLGDLSLASCSPAINAGDPATTAATAGTFDVAGNPRFYNGGRIDMGAYEFQGSPTTLPTAGLTASGLLSTPGASVTLTASPATGVTYVFSAGATQLNGGNLASVTQAGTYSVVVTAAAGCSSTASTTVALAPDLISILYVQPTTLYGTTNLSVVVKVAELNQVATTGPVVIRFARDPLLTLSFDPNQTLVAGRPVQNSGWVFDTSNGDFYTLTNNQPNAASNSRSVGLTGQFLPGNTKGSLGVSMVVQGAGVGELRVDNNSDAEKIDYFNK</sequence>
<dbReference type="InterPro" id="IPR015500">
    <property type="entry name" value="Peptidase_S8_subtilisin-rel"/>
</dbReference>
<dbReference type="InterPro" id="IPR050131">
    <property type="entry name" value="Peptidase_S8_subtilisin-like"/>
</dbReference>
<dbReference type="InterPro" id="IPR011050">
    <property type="entry name" value="Pectin_lyase_fold/virulence"/>
</dbReference>
<protein>
    <submittedName>
        <fullName evidence="13">Putative metal-binding motif-containing protein</fullName>
    </submittedName>
</protein>
<evidence type="ECO:0000259" key="12">
    <source>
        <dbReference type="Pfam" id="PF05922"/>
    </source>
</evidence>
<dbReference type="InterPro" id="IPR000209">
    <property type="entry name" value="Peptidase_S8/S53_dom"/>
</dbReference>
<evidence type="ECO:0000313" key="13">
    <source>
        <dbReference type="EMBL" id="SFE70904.1"/>
    </source>
</evidence>
<dbReference type="InterPro" id="IPR059226">
    <property type="entry name" value="Choice_anch_Q_dom"/>
</dbReference>
<keyword evidence="7 8" id="KW-0720">Serine protease</keyword>
<dbReference type="SUPFAM" id="SSF52743">
    <property type="entry name" value="Subtilisin-like"/>
    <property type="match status" value="1"/>
</dbReference>
<dbReference type="Pfam" id="PF05922">
    <property type="entry name" value="Inhibitor_I9"/>
    <property type="match status" value="1"/>
</dbReference>
<dbReference type="GO" id="GO:0004252">
    <property type="term" value="F:serine-type endopeptidase activity"/>
    <property type="evidence" value="ECO:0007669"/>
    <property type="project" value="UniProtKB-UniRule"/>
</dbReference>
<dbReference type="CDD" id="cd04818">
    <property type="entry name" value="PA_subtilisin_1"/>
    <property type="match status" value="1"/>
</dbReference>
<dbReference type="OrthoDB" id="960258at2"/>
<evidence type="ECO:0000256" key="6">
    <source>
        <dbReference type="ARBA" id="ARBA00022801"/>
    </source>
</evidence>
<feature type="domain" description="Inhibitor I9" evidence="12">
    <location>
        <begin position="74"/>
        <end position="161"/>
    </location>
</feature>
<dbReference type="Pfam" id="PF02225">
    <property type="entry name" value="PA"/>
    <property type="match status" value="1"/>
</dbReference>
<keyword evidence="2" id="KW-0134">Cell wall</keyword>
<feature type="active site" description="Charge relay system" evidence="8">
    <location>
        <position position="369"/>
    </location>
</feature>
<keyword evidence="5" id="KW-0732">Signal</keyword>
<evidence type="ECO:0000256" key="5">
    <source>
        <dbReference type="ARBA" id="ARBA00022729"/>
    </source>
</evidence>
<feature type="active site" description="Charge relay system" evidence="8">
    <location>
        <position position="525"/>
    </location>
</feature>
<dbReference type="InterPro" id="IPR037045">
    <property type="entry name" value="S8pro/Inhibitor_I9_sf"/>
</dbReference>
<dbReference type="Pfam" id="PF00082">
    <property type="entry name" value="Peptidase_S8"/>
    <property type="match status" value="1"/>
</dbReference>
<dbReference type="RefSeq" id="WP_093832495.1">
    <property type="nucleotide sequence ID" value="NZ_FOLQ01000018.1"/>
</dbReference>
<evidence type="ECO:0000256" key="1">
    <source>
        <dbReference type="ARBA" id="ARBA00011073"/>
    </source>
</evidence>
<accession>A0A1I2CRQ5</accession>
<keyword evidence="4 8" id="KW-0645">Protease</keyword>
<evidence type="ECO:0000256" key="3">
    <source>
        <dbReference type="ARBA" id="ARBA00022525"/>
    </source>
</evidence>
<feature type="domain" description="PA" evidence="11">
    <location>
        <begin position="203"/>
        <end position="289"/>
    </location>
</feature>
<dbReference type="STRING" id="662367.SAMN05216167_11831"/>
<dbReference type="PROSITE" id="PS00137">
    <property type="entry name" value="SUBTILASE_HIS"/>
    <property type="match status" value="1"/>
</dbReference>
<keyword evidence="14" id="KW-1185">Reference proteome</keyword>
<dbReference type="PANTHER" id="PTHR43806:SF11">
    <property type="entry name" value="CEREVISIN-RELATED"/>
    <property type="match status" value="1"/>
</dbReference>
<dbReference type="Proteomes" id="UP000198598">
    <property type="component" value="Unassembled WGS sequence"/>
</dbReference>
<dbReference type="InterPro" id="IPR003137">
    <property type="entry name" value="PA_domain"/>
</dbReference>
<dbReference type="Pfam" id="PF11617">
    <property type="entry name" value="Cu-binding_MopE"/>
    <property type="match status" value="1"/>
</dbReference>
<evidence type="ECO:0000259" key="11">
    <source>
        <dbReference type="Pfam" id="PF02225"/>
    </source>
</evidence>
<dbReference type="SUPFAM" id="SSF51126">
    <property type="entry name" value="Pectin lyase-like"/>
    <property type="match status" value="1"/>
</dbReference>
<keyword evidence="3" id="KW-0964">Secreted</keyword>
<evidence type="ECO:0000259" key="10">
    <source>
        <dbReference type="Pfam" id="PF00082"/>
    </source>
</evidence>
<evidence type="ECO:0000313" key="14">
    <source>
        <dbReference type="Proteomes" id="UP000198598"/>
    </source>
</evidence>
<dbReference type="EMBL" id="FOLQ01000018">
    <property type="protein sequence ID" value="SFE70904.1"/>
    <property type="molecule type" value="Genomic_DNA"/>
</dbReference>
<evidence type="ECO:0000256" key="8">
    <source>
        <dbReference type="PROSITE-ProRule" id="PRU01240"/>
    </source>
</evidence>
<dbReference type="PANTHER" id="PTHR43806">
    <property type="entry name" value="PEPTIDASE S8"/>
    <property type="match status" value="1"/>
</dbReference>
<feature type="active site" description="Charge relay system" evidence="8">
    <location>
        <position position="336"/>
    </location>
</feature>
<organism evidence="13 14">
    <name type="scientific">Spirosoma endophyticum</name>
    <dbReference type="NCBI Taxonomy" id="662367"/>
    <lineage>
        <taxon>Bacteria</taxon>
        <taxon>Pseudomonadati</taxon>
        <taxon>Bacteroidota</taxon>
        <taxon>Cytophagia</taxon>
        <taxon>Cytophagales</taxon>
        <taxon>Cytophagaceae</taxon>
        <taxon>Spirosoma</taxon>
    </lineage>
</organism>
<dbReference type="InterPro" id="IPR046450">
    <property type="entry name" value="PA_dom_sf"/>
</dbReference>
<dbReference type="SUPFAM" id="SSF54897">
    <property type="entry name" value="Protease propeptides/inhibitors"/>
    <property type="match status" value="1"/>
</dbReference>
<dbReference type="PROSITE" id="PS00138">
    <property type="entry name" value="SUBTILASE_SER"/>
    <property type="match status" value="1"/>
</dbReference>
<dbReference type="InterPro" id="IPR021655">
    <property type="entry name" value="Put_metal-bd"/>
</dbReference>
<proteinExistence type="inferred from homology"/>
<dbReference type="PRINTS" id="PR00723">
    <property type="entry name" value="SUBTILISIN"/>
</dbReference>
<dbReference type="PROSITE" id="PS00136">
    <property type="entry name" value="SUBTILASE_ASP"/>
    <property type="match status" value="1"/>
</dbReference>
<dbReference type="Gene3D" id="3.40.50.200">
    <property type="entry name" value="Peptidase S8/S53 domain"/>
    <property type="match status" value="1"/>
</dbReference>
<dbReference type="SUPFAM" id="SSF52025">
    <property type="entry name" value="PA domain"/>
    <property type="match status" value="1"/>
</dbReference>
<keyword evidence="6 8" id="KW-0378">Hydrolase</keyword>
<evidence type="ECO:0000256" key="4">
    <source>
        <dbReference type="ARBA" id="ARBA00022670"/>
    </source>
</evidence>
<dbReference type="Gene3D" id="3.30.70.80">
    <property type="entry name" value="Peptidase S8 propeptide/proteinase inhibitor I9"/>
    <property type="match status" value="1"/>
</dbReference>
<evidence type="ECO:0000256" key="2">
    <source>
        <dbReference type="ARBA" id="ARBA00022512"/>
    </source>
</evidence>
<comment type="similarity">
    <text evidence="1 8 9">Belongs to the peptidase S8 family.</text>
</comment>